<accession>A0A3D9ZQN6</accession>
<keyword evidence="2" id="KW-1185">Reference proteome</keyword>
<dbReference type="OrthoDB" id="3397450at2"/>
<evidence type="ECO:0000313" key="1">
    <source>
        <dbReference type="EMBL" id="REF99678.1"/>
    </source>
</evidence>
<gene>
    <name evidence="1" type="ORF">DFJ67_5718</name>
</gene>
<proteinExistence type="predicted"/>
<reference evidence="1 2" key="1">
    <citation type="submission" date="2018-08" db="EMBL/GenBank/DDBJ databases">
        <title>Sequencing the genomes of 1000 actinobacteria strains.</title>
        <authorList>
            <person name="Klenk H.-P."/>
        </authorList>
    </citation>
    <scope>NUCLEOTIDE SEQUENCE [LARGE SCALE GENOMIC DNA]</scope>
    <source>
        <strain evidence="1 2">DSM 44099</strain>
    </source>
</reference>
<dbReference type="RefSeq" id="WP_116070823.1">
    <property type="nucleotide sequence ID" value="NZ_BONB01000063.1"/>
</dbReference>
<dbReference type="Proteomes" id="UP000256913">
    <property type="component" value="Unassembled WGS sequence"/>
</dbReference>
<evidence type="ECO:0000313" key="2">
    <source>
        <dbReference type="Proteomes" id="UP000256913"/>
    </source>
</evidence>
<dbReference type="EMBL" id="QUMQ01000001">
    <property type="protein sequence ID" value="REF99678.1"/>
    <property type="molecule type" value="Genomic_DNA"/>
</dbReference>
<name>A0A3D9ZQN6_9ACTN</name>
<sequence>MGDSQFGVRLWRLLSHRRPTFGTSIEQMRAVLAQDARVPDETLAEVVDDGTTPSPNLVRKLAPALGIHSADLFVFAGLPVPDDLASAWPTSPWNVGSIVGHASRMGTTQRNRLAALVRSMPALPRAGPEPTDDYPDVPGALLLRLLRNRNIRPTARILAEIGDGPYVSDSTVAMLGRGKVVITARYVTAFAHLLGIAPGDLVALTGVGPVRGDARVHPASTEIAALAWQARRLSSEQLSEVMDAAQAPRYA</sequence>
<organism evidence="1 2">
    <name type="scientific">Asanoa ferruginea</name>
    <dbReference type="NCBI Taxonomy" id="53367"/>
    <lineage>
        <taxon>Bacteria</taxon>
        <taxon>Bacillati</taxon>
        <taxon>Actinomycetota</taxon>
        <taxon>Actinomycetes</taxon>
        <taxon>Micromonosporales</taxon>
        <taxon>Micromonosporaceae</taxon>
        <taxon>Asanoa</taxon>
    </lineage>
</organism>
<comment type="caution">
    <text evidence="1">The sequence shown here is derived from an EMBL/GenBank/DDBJ whole genome shotgun (WGS) entry which is preliminary data.</text>
</comment>
<protein>
    <recommendedName>
        <fullName evidence="3">Helix-turn-helix protein</fullName>
    </recommendedName>
</protein>
<dbReference type="AlphaFoldDB" id="A0A3D9ZQN6"/>
<evidence type="ECO:0008006" key="3">
    <source>
        <dbReference type="Google" id="ProtNLM"/>
    </source>
</evidence>